<dbReference type="EMBL" id="CALNXJ010000014">
    <property type="protein sequence ID" value="CAH3113836.1"/>
    <property type="molecule type" value="Genomic_DNA"/>
</dbReference>
<keyword evidence="4" id="KW-0812">Transmembrane</keyword>
<keyword evidence="4" id="KW-1133">Transmembrane helix</keyword>
<evidence type="ECO:0000256" key="3">
    <source>
        <dbReference type="PROSITE-ProRule" id="PRU00059"/>
    </source>
</evidence>
<proteinExistence type="predicted"/>
<comment type="caution">
    <text evidence="3">Lacks conserved residue(s) required for the propagation of feature annotation.</text>
</comment>
<feature type="transmembrane region" description="Helical" evidence="4">
    <location>
        <begin position="308"/>
        <end position="328"/>
    </location>
</feature>
<organism evidence="6 7">
    <name type="scientific">Pocillopora meandrina</name>
    <dbReference type="NCBI Taxonomy" id="46732"/>
    <lineage>
        <taxon>Eukaryota</taxon>
        <taxon>Metazoa</taxon>
        <taxon>Cnidaria</taxon>
        <taxon>Anthozoa</taxon>
        <taxon>Hexacorallia</taxon>
        <taxon>Scleractinia</taxon>
        <taxon>Astrocoeniina</taxon>
        <taxon>Pocilloporidae</taxon>
        <taxon>Pocillopora</taxon>
    </lineage>
</organism>
<dbReference type="InterPro" id="IPR000859">
    <property type="entry name" value="CUB_dom"/>
</dbReference>
<dbReference type="AlphaFoldDB" id="A0AAU9WGX0"/>
<protein>
    <recommendedName>
        <fullName evidence="5">CUB domain-containing protein</fullName>
    </recommendedName>
</protein>
<keyword evidence="2" id="KW-1015">Disulfide bond</keyword>
<evidence type="ECO:0000259" key="5">
    <source>
        <dbReference type="PROSITE" id="PS01180"/>
    </source>
</evidence>
<comment type="caution">
    <text evidence="6">The sequence shown here is derived from an EMBL/GenBank/DDBJ whole genome shotgun (WGS) entry which is preliminary data.</text>
</comment>
<dbReference type="PROSITE" id="PS01180">
    <property type="entry name" value="CUB"/>
    <property type="match status" value="2"/>
</dbReference>
<accession>A0AAU9WGX0</accession>
<dbReference type="InterPro" id="IPR035914">
    <property type="entry name" value="Sperma_CUB_dom_sf"/>
</dbReference>
<dbReference type="CDD" id="cd00041">
    <property type="entry name" value="CUB"/>
    <property type="match status" value="2"/>
</dbReference>
<evidence type="ECO:0000313" key="7">
    <source>
        <dbReference type="Proteomes" id="UP001159428"/>
    </source>
</evidence>
<dbReference type="SUPFAM" id="SSF49854">
    <property type="entry name" value="Spermadhesin, CUB domain"/>
    <property type="match status" value="2"/>
</dbReference>
<dbReference type="PANTHER" id="PTHR24251">
    <property type="entry name" value="OVOCHYMASE-RELATED"/>
    <property type="match status" value="1"/>
</dbReference>
<reference evidence="6 7" key="1">
    <citation type="submission" date="2022-05" db="EMBL/GenBank/DDBJ databases">
        <authorList>
            <consortium name="Genoscope - CEA"/>
            <person name="William W."/>
        </authorList>
    </citation>
    <scope>NUCLEOTIDE SEQUENCE [LARGE SCALE GENOMIC DNA]</scope>
</reference>
<dbReference type="Proteomes" id="UP001159428">
    <property type="component" value="Unassembled WGS sequence"/>
</dbReference>
<sequence>MVKNHVLNPSGRARGERRKMNHFTHLRELLLVWIGILASNTLYGNGTVTCPGGRNLTASEGILMSPGYSETHYPNSTVCIWVITAPQHWKVKLMINSVDLEYCAMCSCDYVELRDGAKASGPLIGRYCEAKASTVYSEGRHMWVKFKSDRENEGRGFLANYTFIKLRKKKPVILKANRTSQFITSSKNPTVCGSDRQCTWVITAPEGFQVQLTTESFVFLSCLGSFIEIKDGPTCSSPMIGKFCGNEKPPLEICSLGNSLWISFKYNSTRDLEMNRFELMYRATRANITPQRKFYDEPAINSDHWRSMAVGIACTSFFLFVILVACFLKIASSRRFAGLEQTTSQTELNPTDSIVESTLSNDINESLIE</sequence>
<evidence type="ECO:0000313" key="6">
    <source>
        <dbReference type="EMBL" id="CAH3113836.1"/>
    </source>
</evidence>
<gene>
    <name evidence="6" type="ORF">PMEA_00005762</name>
</gene>
<keyword evidence="4" id="KW-0472">Membrane</keyword>
<name>A0AAU9WGX0_9CNID</name>
<keyword evidence="7" id="KW-1185">Reference proteome</keyword>
<dbReference type="Gene3D" id="2.60.120.290">
    <property type="entry name" value="Spermadhesin, CUB domain"/>
    <property type="match status" value="2"/>
</dbReference>
<dbReference type="FunFam" id="2.60.120.290:FF:000013">
    <property type="entry name" value="Membrane frizzled-related protein"/>
    <property type="match status" value="1"/>
</dbReference>
<evidence type="ECO:0000256" key="1">
    <source>
        <dbReference type="ARBA" id="ARBA00022737"/>
    </source>
</evidence>
<feature type="domain" description="CUB" evidence="5">
    <location>
        <begin position="170"/>
        <end position="284"/>
    </location>
</feature>
<dbReference type="Pfam" id="PF00431">
    <property type="entry name" value="CUB"/>
    <property type="match status" value="2"/>
</dbReference>
<dbReference type="SMART" id="SM00042">
    <property type="entry name" value="CUB"/>
    <property type="match status" value="2"/>
</dbReference>
<evidence type="ECO:0000256" key="4">
    <source>
        <dbReference type="SAM" id="Phobius"/>
    </source>
</evidence>
<evidence type="ECO:0000256" key="2">
    <source>
        <dbReference type="ARBA" id="ARBA00023157"/>
    </source>
</evidence>
<feature type="domain" description="CUB" evidence="5">
    <location>
        <begin position="50"/>
        <end position="164"/>
    </location>
</feature>
<keyword evidence="1" id="KW-0677">Repeat</keyword>